<comment type="caution">
    <text evidence="2">The sequence shown here is derived from an EMBL/GenBank/DDBJ whole genome shotgun (WGS) entry which is preliminary data.</text>
</comment>
<evidence type="ECO:0000313" key="2">
    <source>
        <dbReference type="EMBL" id="KAJ1149148.1"/>
    </source>
</evidence>
<name>A0AAV7REB7_PLEWA</name>
<proteinExistence type="predicted"/>
<sequence length="93" mass="10316">MRLAGWRRRTYVMLLHDGPGCPRQCKKPDCMDTIPGALRRAATQEEVWQTGGQSTDLGRATGSQSMHFVGENEWAMDSDTSSQGLLPLGRTYS</sequence>
<evidence type="ECO:0000256" key="1">
    <source>
        <dbReference type="SAM" id="MobiDB-lite"/>
    </source>
</evidence>
<dbReference type="AlphaFoldDB" id="A0AAV7REB7"/>
<organism evidence="2 3">
    <name type="scientific">Pleurodeles waltl</name>
    <name type="common">Iberian ribbed newt</name>
    <dbReference type="NCBI Taxonomy" id="8319"/>
    <lineage>
        <taxon>Eukaryota</taxon>
        <taxon>Metazoa</taxon>
        <taxon>Chordata</taxon>
        <taxon>Craniata</taxon>
        <taxon>Vertebrata</taxon>
        <taxon>Euteleostomi</taxon>
        <taxon>Amphibia</taxon>
        <taxon>Batrachia</taxon>
        <taxon>Caudata</taxon>
        <taxon>Salamandroidea</taxon>
        <taxon>Salamandridae</taxon>
        <taxon>Pleurodelinae</taxon>
        <taxon>Pleurodeles</taxon>
    </lineage>
</organism>
<gene>
    <name evidence="2" type="ORF">NDU88_001965</name>
</gene>
<dbReference type="EMBL" id="JANPWB010000009">
    <property type="protein sequence ID" value="KAJ1149148.1"/>
    <property type="molecule type" value="Genomic_DNA"/>
</dbReference>
<keyword evidence="3" id="KW-1185">Reference proteome</keyword>
<evidence type="ECO:0000313" key="3">
    <source>
        <dbReference type="Proteomes" id="UP001066276"/>
    </source>
</evidence>
<protein>
    <submittedName>
        <fullName evidence="2">Uncharacterized protein</fullName>
    </submittedName>
</protein>
<dbReference type="Proteomes" id="UP001066276">
    <property type="component" value="Chromosome 5"/>
</dbReference>
<feature type="region of interest" description="Disordered" evidence="1">
    <location>
        <begin position="73"/>
        <end position="93"/>
    </location>
</feature>
<accession>A0AAV7REB7</accession>
<reference evidence="2" key="1">
    <citation type="journal article" date="2022" name="bioRxiv">
        <title>Sequencing and chromosome-scale assembly of the giantPleurodeles waltlgenome.</title>
        <authorList>
            <person name="Brown T."/>
            <person name="Elewa A."/>
            <person name="Iarovenko S."/>
            <person name="Subramanian E."/>
            <person name="Araus A.J."/>
            <person name="Petzold A."/>
            <person name="Susuki M."/>
            <person name="Suzuki K.-i.T."/>
            <person name="Hayashi T."/>
            <person name="Toyoda A."/>
            <person name="Oliveira C."/>
            <person name="Osipova E."/>
            <person name="Leigh N.D."/>
            <person name="Simon A."/>
            <person name="Yun M.H."/>
        </authorList>
    </citation>
    <scope>NUCLEOTIDE SEQUENCE</scope>
    <source>
        <strain evidence="2">20211129_DDA</strain>
        <tissue evidence="2">Liver</tissue>
    </source>
</reference>